<dbReference type="GO" id="GO:0016020">
    <property type="term" value="C:membrane"/>
    <property type="evidence" value="ECO:0007669"/>
    <property type="project" value="UniProtKB-SubCell"/>
</dbReference>
<evidence type="ECO:0000256" key="7">
    <source>
        <dbReference type="ARBA" id="ARBA00023065"/>
    </source>
</evidence>
<proteinExistence type="inferred from homology"/>
<evidence type="ECO:0000259" key="12">
    <source>
        <dbReference type="Pfam" id="PF23256"/>
    </source>
</evidence>
<evidence type="ECO:0000256" key="5">
    <source>
        <dbReference type="ARBA" id="ARBA00022958"/>
    </source>
</evidence>
<dbReference type="PANTHER" id="PTHR32468:SF74">
    <property type="entry name" value="CATION_H(+) ANTIPORTER 21-RELATED"/>
    <property type="match status" value="1"/>
</dbReference>
<keyword evidence="7" id="KW-0406">Ion transport</keyword>
<dbReference type="InterPro" id="IPR038770">
    <property type="entry name" value="Na+/solute_symporter_sf"/>
</dbReference>
<feature type="transmembrane region" description="Helical" evidence="10">
    <location>
        <begin position="140"/>
        <end position="161"/>
    </location>
</feature>
<dbReference type="GO" id="GO:1902600">
    <property type="term" value="P:proton transmembrane transport"/>
    <property type="evidence" value="ECO:0007669"/>
    <property type="project" value="InterPro"/>
</dbReference>
<feature type="transmembrane region" description="Helical" evidence="10">
    <location>
        <begin position="275"/>
        <end position="305"/>
    </location>
</feature>
<evidence type="ECO:0000259" key="11">
    <source>
        <dbReference type="Pfam" id="PF00999"/>
    </source>
</evidence>
<feature type="domain" description="Cation/H+ exchanger transmembrane" evidence="11">
    <location>
        <begin position="60"/>
        <end position="431"/>
    </location>
</feature>
<dbReference type="GO" id="GO:0015297">
    <property type="term" value="F:antiporter activity"/>
    <property type="evidence" value="ECO:0007669"/>
    <property type="project" value="InterPro"/>
</dbReference>
<dbReference type="Gene3D" id="1.20.1530.20">
    <property type="match status" value="1"/>
</dbReference>
<evidence type="ECO:0000256" key="9">
    <source>
        <dbReference type="ARBA" id="ARBA00038341"/>
    </source>
</evidence>
<dbReference type="EMBL" id="JAXQNO010000012">
    <property type="protein sequence ID" value="KAK4787771.1"/>
    <property type="molecule type" value="Genomic_DNA"/>
</dbReference>
<dbReference type="InterPro" id="IPR057290">
    <property type="entry name" value="CHX17_C"/>
</dbReference>
<keyword evidence="3" id="KW-0633">Potassium transport</keyword>
<dbReference type="GO" id="GO:0006885">
    <property type="term" value="P:regulation of pH"/>
    <property type="evidence" value="ECO:0007669"/>
    <property type="project" value="TreeGrafter"/>
</dbReference>
<evidence type="ECO:0008006" key="16">
    <source>
        <dbReference type="Google" id="ProtNLM"/>
    </source>
</evidence>
<dbReference type="Gene3D" id="3.40.50.12370">
    <property type="match status" value="1"/>
</dbReference>
<organism evidence="14 15">
    <name type="scientific">Trapa natans</name>
    <name type="common">Water chestnut</name>
    <dbReference type="NCBI Taxonomy" id="22666"/>
    <lineage>
        <taxon>Eukaryota</taxon>
        <taxon>Viridiplantae</taxon>
        <taxon>Streptophyta</taxon>
        <taxon>Embryophyta</taxon>
        <taxon>Tracheophyta</taxon>
        <taxon>Spermatophyta</taxon>
        <taxon>Magnoliopsida</taxon>
        <taxon>eudicotyledons</taxon>
        <taxon>Gunneridae</taxon>
        <taxon>Pentapetalae</taxon>
        <taxon>rosids</taxon>
        <taxon>malvids</taxon>
        <taxon>Myrtales</taxon>
        <taxon>Lythraceae</taxon>
        <taxon>Trapa</taxon>
    </lineage>
</organism>
<accession>A0AAN7R598</accession>
<dbReference type="Pfam" id="PF23259">
    <property type="entry name" value="CHX17_C"/>
    <property type="match status" value="1"/>
</dbReference>
<reference evidence="14 15" key="1">
    <citation type="journal article" date="2023" name="Hortic Res">
        <title>Pangenome of water caltrop reveals structural variations and asymmetric subgenome divergence after allopolyploidization.</title>
        <authorList>
            <person name="Zhang X."/>
            <person name="Chen Y."/>
            <person name="Wang L."/>
            <person name="Yuan Y."/>
            <person name="Fang M."/>
            <person name="Shi L."/>
            <person name="Lu R."/>
            <person name="Comes H.P."/>
            <person name="Ma Y."/>
            <person name="Chen Y."/>
            <person name="Huang G."/>
            <person name="Zhou Y."/>
            <person name="Zheng Z."/>
            <person name="Qiu Y."/>
        </authorList>
    </citation>
    <scope>NUCLEOTIDE SEQUENCE [LARGE SCALE GENOMIC DNA]</scope>
    <source>
        <strain evidence="14">F231</strain>
    </source>
</reference>
<feature type="transmembrane region" description="Helical" evidence="10">
    <location>
        <begin position="325"/>
        <end position="344"/>
    </location>
</feature>
<dbReference type="Proteomes" id="UP001346149">
    <property type="component" value="Unassembled WGS sequence"/>
</dbReference>
<feature type="transmembrane region" description="Helical" evidence="10">
    <location>
        <begin position="241"/>
        <end position="263"/>
    </location>
</feature>
<feature type="transmembrane region" description="Helical" evidence="10">
    <location>
        <begin position="77"/>
        <end position="95"/>
    </location>
</feature>
<keyword evidence="2" id="KW-0813">Transport</keyword>
<gene>
    <name evidence="14" type="ORF">SAY86_011604</name>
</gene>
<feature type="transmembrane region" description="Helical" evidence="10">
    <location>
        <begin position="420"/>
        <end position="441"/>
    </location>
</feature>
<protein>
    <recommendedName>
        <fullName evidence="16">Cation/H+ exchanger domain-containing protein</fullName>
    </recommendedName>
</protein>
<keyword evidence="8 10" id="KW-0472">Membrane</keyword>
<dbReference type="AlphaFoldDB" id="A0AAN7R598"/>
<keyword evidence="6 10" id="KW-1133">Transmembrane helix</keyword>
<evidence type="ECO:0000256" key="8">
    <source>
        <dbReference type="ARBA" id="ARBA00023136"/>
    </source>
</evidence>
<comment type="subcellular location">
    <subcellularLocation>
        <location evidence="1">Membrane</location>
        <topology evidence="1">Multi-pass membrane protein</topology>
    </subcellularLocation>
</comment>
<feature type="transmembrane region" description="Helical" evidence="10">
    <location>
        <begin position="387"/>
        <end position="408"/>
    </location>
</feature>
<dbReference type="Pfam" id="PF00999">
    <property type="entry name" value="Na_H_Exchanger"/>
    <property type="match status" value="1"/>
</dbReference>
<evidence type="ECO:0000256" key="2">
    <source>
        <dbReference type="ARBA" id="ARBA00022448"/>
    </source>
</evidence>
<name>A0AAN7R598_TRANT</name>
<comment type="caution">
    <text evidence="14">The sequence shown here is derived from an EMBL/GenBank/DDBJ whole genome shotgun (WGS) entry which is preliminary data.</text>
</comment>
<sequence>MVIKEERFGYKIFVRENRMEIRVCYDDQVYNSSNWTPDPIVTTVPMLYSQLIVQLSLSGIVFLLLMPLKQSRLVSQIIAGILIGPTLLGSIPTFVAKLSPFISDTVLEYTMSLGTVFYMFQLGLEMNLVPISKIDRKTTALTIAGMVLPLAVGFSSFFLIIPPLNPDESILPKLKSAYVCAIALAGTNLPDLTRTLADLKIMRTDIARTAIASSFISDIATWLHLVTLISISQPGQTMRMCISTVSLILFFTFLARPTLSWLIAVTTSDDHYKEYHVQFVFCGVLISAFLTDSLGLGSFVGAFMFGFSFPSGQLARMTSQHIEKVSSWIMVPLYCTVSGIKSPVTMMVPHGRSIKHVVLFMVISWAAKIASAFLVSFGSNKKTLKEVFTLGVLMNSKGLVSLIVINIGRELYLSDVEASTIMVTTILLLMMSVLPIIKYTYKNQKRMMNHKTRSIQSIGADSTFRILTCLHSRQQVEGIANLLRLSNPTSQSRIHAIGVHLVELTEHTSAAMLIVHDAFRSKSREHHKTNESGNAGQVVEALEEFGRENGPLISLECMTAISRYSTMHVDICSIAEDKRAALIIIPFHKQENGKDDEAESMDSYSIRSMNQQVLSNAPCTIGVLVDHGLGNHMSSSTGAYRIIMFYIGGPDDREALAYVWRMAWLPNVHLTVVRFVQGSCPVEATPAETDAEGRGGILNLLEENEMQMEMDEELIHEFKSKMANNGQSVSLSEVVVNSGEETLVVIRDVMQQNDYQLCVIGKGNRRISAAESGLLELAEFQELGAIGDAIVTTNFSTGTSVLIIQKYDAIAHRKGEELVE</sequence>
<feature type="transmembrane region" description="Helical" evidence="10">
    <location>
        <begin position="47"/>
        <end position="65"/>
    </location>
</feature>
<comment type="similarity">
    <text evidence="9">Belongs to the monovalent cation:proton antiporter 2 (CPA2) transporter (TC 2.A.37) family. CHX (TC 2.A.37.4) subfamily.</text>
</comment>
<evidence type="ECO:0000256" key="1">
    <source>
        <dbReference type="ARBA" id="ARBA00004141"/>
    </source>
</evidence>
<evidence type="ECO:0000313" key="15">
    <source>
        <dbReference type="Proteomes" id="UP001346149"/>
    </source>
</evidence>
<feature type="transmembrane region" description="Helical" evidence="10">
    <location>
        <begin position="356"/>
        <end position="375"/>
    </location>
</feature>
<dbReference type="InterPro" id="IPR050794">
    <property type="entry name" value="CPA2_transporter"/>
</dbReference>
<dbReference type="Pfam" id="PF23256">
    <property type="entry name" value="CHX17_2nd"/>
    <property type="match status" value="1"/>
</dbReference>
<evidence type="ECO:0000313" key="14">
    <source>
        <dbReference type="EMBL" id="KAK4787771.1"/>
    </source>
</evidence>
<feature type="domain" description="Cation/H(+) antiporter central" evidence="12">
    <location>
        <begin position="494"/>
        <end position="633"/>
    </location>
</feature>
<dbReference type="GO" id="GO:0006813">
    <property type="term" value="P:potassium ion transport"/>
    <property type="evidence" value="ECO:0007669"/>
    <property type="project" value="UniProtKB-KW"/>
</dbReference>
<evidence type="ECO:0000256" key="6">
    <source>
        <dbReference type="ARBA" id="ARBA00022989"/>
    </source>
</evidence>
<dbReference type="GO" id="GO:0012505">
    <property type="term" value="C:endomembrane system"/>
    <property type="evidence" value="ECO:0007669"/>
    <property type="project" value="TreeGrafter"/>
</dbReference>
<evidence type="ECO:0000256" key="10">
    <source>
        <dbReference type="SAM" id="Phobius"/>
    </source>
</evidence>
<dbReference type="PANTHER" id="PTHR32468">
    <property type="entry name" value="CATION/H + ANTIPORTER"/>
    <property type="match status" value="1"/>
</dbReference>
<evidence type="ECO:0000259" key="13">
    <source>
        <dbReference type="Pfam" id="PF23259"/>
    </source>
</evidence>
<keyword evidence="4 10" id="KW-0812">Transmembrane</keyword>
<feature type="transmembrane region" description="Helical" evidence="10">
    <location>
        <begin position="206"/>
        <end position="229"/>
    </location>
</feature>
<evidence type="ECO:0000256" key="4">
    <source>
        <dbReference type="ARBA" id="ARBA00022692"/>
    </source>
</evidence>
<keyword evidence="15" id="KW-1185">Reference proteome</keyword>
<feature type="domain" description="Cation/H(+) antiporter C-terminal" evidence="13">
    <location>
        <begin position="644"/>
        <end position="808"/>
    </location>
</feature>
<evidence type="ECO:0000256" key="3">
    <source>
        <dbReference type="ARBA" id="ARBA00022538"/>
    </source>
</evidence>
<keyword evidence="5" id="KW-0630">Potassium</keyword>
<dbReference type="InterPro" id="IPR057291">
    <property type="entry name" value="CHX17_2nd"/>
</dbReference>
<dbReference type="InterPro" id="IPR006153">
    <property type="entry name" value="Cation/H_exchanger_TM"/>
</dbReference>